<evidence type="ECO:0000313" key="1">
    <source>
        <dbReference type="EMBL" id="SLM13815.1"/>
    </source>
</evidence>
<dbReference type="PANTHER" id="PTHR36155:SF1">
    <property type="entry name" value="BLL5354 PROTEIN"/>
    <property type="match status" value="1"/>
</dbReference>
<accession>A0A3P3XJK2</accession>
<organism evidence="1">
    <name type="scientific">uncultured spirochete</name>
    <dbReference type="NCBI Taxonomy" id="156406"/>
    <lineage>
        <taxon>Bacteria</taxon>
        <taxon>Pseudomonadati</taxon>
        <taxon>Spirochaetota</taxon>
        <taxon>Spirochaetia</taxon>
        <taxon>Spirochaetales</taxon>
        <taxon>environmental samples</taxon>
    </lineage>
</organism>
<sequence length="161" mass="17048">MTIDTVKLAFPEDCNIIVGQSHFIKTVEDVAEIMVSSVPGVKFGLAFNEASGPCLVRTEGSDPALIEAAQKMALSVGAGHTFYLVIGPGAYPINVLDRIKASPEVCRIFCATANPVEVVRSVTEQGAAILGVVDGFAPKGVEGESDKAARKAMLRKFGYKF</sequence>
<dbReference type="Pfam" id="PF04008">
    <property type="entry name" value="Adenosine_kin"/>
    <property type="match status" value="1"/>
</dbReference>
<name>A0A3P3XJK2_9SPIR</name>
<dbReference type="InterPro" id="IPR007153">
    <property type="entry name" value="Adenosine_kinase"/>
</dbReference>
<dbReference type="InterPro" id="IPR036902">
    <property type="entry name" value="Ta1353-like_sf"/>
</dbReference>
<evidence type="ECO:0008006" key="2">
    <source>
        <dbReference type="Google" id="ProtNLM"/>
    </source>
</evidence>
<dbReference type="SUPFAM" id="SSF103165">
    <property type="entry name" value="Ta1353-like"/>
    <property type="match status" value="1"/>
</dbReference>
<protein>
    <recommendedName>
        <fullName evidence="2">Adenosine monophosphate-protein transferase</fullName>
    </recommendedName>
</protein>
<proteinExistence type="predicted"/>
<dbReference type="AlphaFoldDB" id="A0A3P3XJK2"/>
<dbReference type="PANTHER" id="PTHR36155">
    <property type="entry name" value="BLL5354 PROTEIN"/>
    <property type="match status" value="1"/>
</dbReference>
<dbReference type="Gene3D" id="3.40.1520.10">
    <property type="entry name" value="Ta1353-like"/>
    <property type="match status" value="1"/>
</dbReference>
<gene>
    <name evidence="1" type="ORF">SPIROBIBN47_290217</name>
</gene>
<reference evidence="1" key="1">
    <citation type="submission" date="2017-02" db="EMBL/GenBank/DDBJ databases">
        <authorList>
            <person name="Regsiter A."/>
            <person name="William W."/>
        </authorList>
    </citation>
    <scope>NUCLEOTIDE SEQUENCE</scope>
    <source>
        <strain evidence="1">Bib</strain>
    </source>
</reference>
<dbReference type="EMBL" id="FWDM01000022">
    <property type="protein sequence ID" value="SLM13815.1"/>
    <property type="molecule type" value="Genomic_DNA"/>
</dbReference>